<dbReference type="Gene3D" id="3.30.710.10">
    <property type="entry name" value="Potassium Channel Kv1.1, Chain A"/>
    <property type="match status" value="1"/>
</dbReference>
<protein>
    <submittedName>
        <fullName evidence="2">Kelch repeat and BTB domain-containing protein 3</fullName>
    </submittedName>
</protein>
<dbReference type="SUPFAM" id="SSF54695">
    <property type="entry name" value="POZ domain"/>
    <property type="match status" value="1"/>
</dbReference>
<evidence type="ECO:0000313" key="2">
    <source>
        <dbReference type="EMBL" id="ODM96751.1"/>
    </source>
</evidence>
<evidence type="ECO:0000259" key="1">
    <source>
        <dbReference type="PROSITE" id="PS50097"/>
    </source>
</evidence>
<dbReference type="AlphaFoldDB" id="A0A1D2MV15"/>
<evidence type="ECO:0000313" key="3">
    <source>
        <dbReference type="Proteomes" id="UP000094527"/>
    </source>
</evidence>
<dbReference type="SMART" id="SM00225">
    <property type="entry name" value="BTB"/>
    <property type="match status" value="1"/>
</dbReference>
<dbReference type="PANTHER" id="PTHR24413">
    <property type="entry name" value="SPECKLE-TYPE POZ PROTEIN"/>
    <property type="match status" value="1"/>
</dbReference>
<dbReference type="InterPro" id="IPR000210">
    <property type="entry name" value="BTB/POZ_dom"/>
</dbReference>
<name>A0A1D2MV15_ORCCI</name>
<feature type="domain" description="BTB" evidence="1">
    <location>
        <begin position="52"/>
        <end position="111"/>
    </location>
</feature>
<dbReference type="InterPro" id="IPR011333">
    <property type="entry name" value="SKP1/BTB/POZ_sf"/>
</dbReference>
<comment type="caution">
    <text evidence="2">The sequence shown here is derived from an EMBL/GenBank/DDBJ whole genome shotgun (WGS) entry which is preliminary data.</text>
</comment>
<sequence>MTIDPKTMFKDGQLYTGKFSLEILSQDAFDFKNYQKHVDPMLKSLPVDAKYSDFTIIADGDVRIPCHKMFLAHHSTVLDKMFQTKCMETREKCVKMKASEKGVKAFMKYVYHFDLADAFGSSNVAVDLLDIARVYKVKPLEKAMKTLLLKRAEEWLDLDAALKLFLCTNGKVGLKSLKEKALKFVEPRRDELANSTVFQEFPTDDAEKFLKLLD</sequence>
<dbReference type="Proteomes" id="UP000094527">
    <property type="component" value="Unassembled WGS sequence"/>
</dbReference>
<dbReference type="OrthoDB" id="646702at2759"/>
<reference evidence="2 3" key="1">
    <citation type="journal article" date="2016" name="Genome Biol. Evol.">
        <title>Gene Family Evolution Reflects Adaptation to Soil Environmental Stressors in the Genome of the Collembolan Orchesella cincta.</title>
        <authorList>
            <person name="Faddeeva-Vakhrusheva A."/>
            <person name="Derks M.F."/>
            <person name="Anvar S.Y."/>
            <person name="Agamennone V."/>
            <person name="Suring W."/>
            <person name="Smit S."/>
            <person name="van Straalen N.M."/>
            <person name="Roelofs D."/>
        </authorList>
    </citation>
    <scope>NUCLEOTIDE SEQUENCE [LARGE SCALE GENOMIC DNA]</scope>
    <source>
        <tissue evidence="2">Mixed pool</tissue>
    </source>
</reference>
<proteinExistence type="predicted"/>
<dbReference type="EMBL" id="LJIJ01000506">
    <property type="protein sequence ID" value="ODM96751.1"/>
    <property type="molecule type" value="Genomic_DNA"/>
</dbReference>
<accession>A0A1D2MV15</accession>
<keyword evidence="3" id="KW-1185">Reference proteome</keyword>
<dbReference type="CDD" id="cd18186">
    <property type="entry name" value="BTB_POZ_ZBTB_KLHL-like"/>
    <property type="match status" value="1"/>
</dbReference>
<dbReference type="Pfam" id="PF00651">
    <property type="entry name" value="BTB"/>
    <property type="match status" value="1"/>
</dbReference>
<gene>
    <name evidence="2" type="ORF">Ocin01_09924</name>
</gene>
<organism evidence="2 3">
    <name type="scientific">Orchesella cincta</name>
    <name type="common">Springtail</name>
    <name type="synonym">Podura cincta</name>
    <dbReference type="NCBI Taxonomy" id="48709"/>
    <lineage>
        <taxon>Eukaryota</taxon>
        <taxon>Metazoa</taxon>
        <taxon>Ecdysozoa</taxon>
        <taxon>Arthropoda</taxon>
        <taxon>Hexapoda</taxon>
        <taxon>Collembola</taxon>
        <taxon>Entomobryomorpha</taxon>
        <taxon>Entomobryoidea</taxon>
        <taxon>Orchesellidae</taxon>
        <taxon>Orchesellinae</taxon>
        <taxon>Orchesella</taxon>
    </lineage>
</organism>
<dbReference type="PROSITE" id="PS50097">
    <property type="entry name" value="BTB"/>
    <property type="match status" value="1"/>
</dbReference>